<dbReference type="PANTHER" id="PTHR36166">
    <property type="entry name" value="CHROMOSOME 9, WHOLE GENOME SHOTGUN SEQUENCE"/>
    <property type="match status" value="1"/>
</dbReference>
<dbReference type="Proteomes" id="UP000199296">
    <property type="component" value="Unassembled WGS sequence"/>
</dbReference>
<dbReference type="OrthoDB" id="191189at2"/>
<evidence type="ECO:0008006" key="3">
    <source>
        <dbReference type="Google" id="ProtNLM"/>
    </source>
</evidence>
<dbReference type="RefSeq" id="WP_093370088.1">
    <property type="nucleotide sequence ID" value="NZ_FNCW01000019.1"/>
</dbReference>
<keyword evidence="2" id="KW-1185">Reference proteome</keyword>
<organism evidence="1 2">
    <name type="scientific">Psychroflexus sediminis</name>
    <dbReference type="NCBI Taxonomy" id="470826"/>
    <lineage>
        <taxon>Bacteria</taxon>
        <taxon>Pseudomonadati</taxon>
        <taxon>Bacteroidota</taxon>
        <taxon>Flavobacteriia</taxon>
        <taxon>Flavobacteriales</taxon>
        <taxon>Flavobacteriaceae</taxon>
        <taxon>Psychroflexus</taxon>
    </lineage>
</organism>
<dbReference type="EMBL" id="FNCW01000019">
    <property type="protein sequence ID" value="SDH04342.1"/>
    <property type="molecule type" value="Genomic_DNA"/>
</dbReference>
<dbReference type="Gene3D" id="3.30.530.20">
    <property type="match status" value="1"/>
</dbReference>
<gene>
    <name evidence="1" type="ORF">SAMN04488027_11916</name>
</gene>
<dbReference type="InterPro" id="IPR023393">
    <property type="entry name" value="START-like_dom_sf"/>
</dbReference>
<dbReference type="AlphaFoldDB" id="A0A1G7Z6G3"/>
<accession>A0A1G7Z6G3</accession>
<evidence type="ECO:0000313" key="2">
    <source>
        <dbReference type="Proteomes" id="UP000199296"/>
    </source>
</evidence>
<reference evidence="1 2" key="1">
    <citation type="submission" date="2016-10" db="EMBL/GenBank/DDBJ databases">
        <authorList>
            <person name="de Groot N.N."/>
        </authorList>
    </citation>
    <scope>NUCLEOTIDE SEQUENCE [LARGE SCALE GENOMIC DNA]</scope>
    <source>
        <strain evidence="1 2">DSM 19803</strain>
    </source>
</reference>
<proteinExistence type="predicted"/>
<dbReference type="CDD" id="cd07822">
    <property type="entry name" value="SRPBCC_4"/>
    <property type="match status" value="1"/>
</dbReference>
<sequence>MKKIETQVVIESDISTVWNLLTDFEKHPDWNPFITSIQGEKAAGKFLSVSIKPPEGKGMTFKPVVLKFEPNKEFRWKGKLGIQGIFDGEHYFILEEVDNNQTKFIHGEKFSGILVYLMGNVLEKTKIGFELMNEALKKQSESLKTASVT</sequence>
<dbReference type="SUPFAM" id="SSF55961">
    <property type="entry name" value="Bet v1-like"/>
    <property type="match status" value="1"/>
</dbReference>
<evidence type="ECO:0000313" key="1">
    <source>
        <dbReference type="EMBL" id="SDH04342.1"/>
    </source>
</evidence>
<dbReference type="Pfam" id="PF10604">
    <property type="entry name" value="Polyketide_cyc2"/>
    <property type="match status" value="1"/>
</dbReference>
<dbReference type="PANTHER" id="PTHR36166:SF1">
    <property type="entry name" value="SRPBCC DOMAIN-CONTAINING PROTEIN"/>
    <property type="match status" value="1"/>
</dbReference>
<protein>
    <recommendedName>
        <fullName evidence="3">Polyketide cyclase / dehydrase and lipid transport</fullName>
    </recommendedName>
</protein>
<dbReference type="InterPro" id="IPR019587">
    <property type="entry name" value="Polyketide_cyclase/dehydratase"/>
</dbReference>
<name>A0A1G7Z6G3_9FLAO</name>
<dbReference type="STRING" id="470826.SAMN04488027_11916"/>